<dbReference type="Proteomes" id="UP000325081">
    <property type="component" value="Unassembled WGS sequence"/>
</dbReference>
<comment type="catalytic activity">
    <reaction evidence="1">
        <text>Endohydrolysis of the N-glycosidic bond at one specific adenosine on the 28S rRNA.</text>
        <dbReference type="EC" id="3.2.2.22"/>
    </reaction>
</comment>
<keyword evidence="2" id="KW-0808">Transferase</keyword>
<dbReference type="Pfam" id="PF00161">
    <property type="entry name" value="RIP"/>
    <property type="match status" value="1"/>
</dbReference>
<dbReference type="EC" id="3.2.2.22" evidence="1"/>
<accession>A0A5A7P703</accession>
<protein>
    <recommendedName>
        <fullName evidence="1">rRNA N-glycosylase</fullName>
        <ecNumber evidence="1">3.2.2.22</ecNumber>
    </recommendedName>
</protein>
<dbReference type="InterPro" id="IPR016138">
    <property type="entry name" value="Ribosome_inactivat_prot_sub1"/>
</dbReference>
<dbReference type="Gene3D" id="3.40.420.10">
    <property type="entry name" value="Ricin (A subunit), domain 1"/>
    <property type="match status" value="1"/>
</dbReference>
<comment type="similarity">
    <text evidence="1">Belongs to the ribosome-inactivating protein family.</text>
</comment>
<dbReference type="InterPro" id="IPR036041">
    <property type="entry name" value="Ribosome-inact_prot_sf"/>
</dbReference>
<dbReference type="GO" id="GO:0016740">
    <property type="term" value="F:transferase activity"/>
    <property type="evidence" value="ECO:0007669"/>
    <property type="project" value="UniProtKB-KW"/>
</dbReference>
<comment type="caution">
    <text evidence="2">The sequence shown here is derived from an EMBL/GenBank/DDBJ whole genome shotgun (WGS) entry which is preliminary data.</text>
</comment>
<name>A0A5A7P703_STRAF</name>
<dbReference type="GO" id="GO:0030598">
    <property type="term" value="F:rRNA N-glycosylase activity"/>
    <property type="evidence" value="ECO:0007669"/>
    <property type="project" value="UniProtKB-EC"/>
</dbReference>
<dbReference type="GO" id="GO:0006952">
    <property type="term" value="P:defense response"/>
    <property type="evidence" value="ECO:0007669"/>
    <property type="project" value="UniProtKB-KW"/>
</dbReference>
<dbReference type="GO" id="GO:0090729">
    <property type="term" value="F:toxin activity"/>
    <property type="evidence" value="ECO:0007669"/>
    <property type="project" value="UniProtKB-KW"/>
</dbReference>
<proteinExistence type="inferred from homology"/>
<keyword evidence="1" id="KW-0800">Toxin</keyword>
<keyword evidence="3" id="KW-1185">Reference proteome</keyword>
<dbReference type="AlphaFoldDB" id="A0A5A7P703"/>
<dbReference type="GO" id="GO:0017148">
    <property type="term" value="P:negative regulation of translation"/>
    <property type="evidence" value="ECO:0007669"/>
    <property type="project" value="UniProtKB-KW"/>
</dbReference>
<dbReference type="InterPro" id="IPR001574">
    <property type="entry name" value="Ribosome_inactivat_prot"/>
</dbReference>
<evidence type="ECO:0000313" key="3">
    <source>
        <dbReference type="Proteomes" id="UP000325081"/>
    </source>
</evidence>
<dbReference type="SUPFAM" id="SSF56371">
    <property type="entry name" value="Ribosome inactivating proteins (RIP)"/>
    <property type="match status" value="1"/>
</dbReference>
<keyword evidence="1" id="KW-0611">Plant defense</keyword>
<dbReference type="EMBL" id="BKCP01002558">
    <property type="protein sequence ID" value="GER28441.1"/>
    <property type="molecule type" value="Genomic_DNA"/>
</dbReference>
<keyword evidence="1" id="KW-0652">Protein synthesis inhibitor</keyword>
<organism evidence="2 3">
    <name type="scientific">Striga asiatica</name>
    <name type="common">Asiatic witchweed</name>
    <name type="synonym">Buchnera asiatica</name>
    <dbReference type="NCBI Taxonomy" id="4170"/>
    <lineage>
        <taxon>Eukaryota</taxon>
        <taxon>Viridiplantae</taxon>
        <taxon>Streptophyta</taxon>
        <taxon>Embryophyta</taxon>
        <taxon>Tracheophyta</taxon>
        <taxon>Spermatophyta</taxon>
        <taxon>Magnoliopsida</taxon>
        <taxon>eudicotyledons</taxon>
        <taxon>Gunneridae</taxon>
        <taxon>Pentapetalae</taxon>
        <taxon>asterids</taxon>
        <taxon>lamiids</taxon>
        <taxon>Lamiales</taxon>
        <taxon>Orobanchaceae</taxon>
        <taxon>Buchnereae</taxon>
        <taxon>Striga</taxon>
    </lineage>
</organism>
<evidence type="ECO:0000313" key="2">
    <source>
        <dbReference type="EMBL" id="GER28441.1"/>
    </source>
</evidence>
<evidence type="ECO:0000256" key="1">
    <source>
        <dbReference type="RuleBase" id="RU004915"/>
    </source>
</evidence>
<reference evidence="3" key="1">
    <citation type="journal article" date="2019" name="Curr. Biol.">
        <title>Genome Sequence of Striga asiatica Provides Insight into the Evolution of Plant Parasitism.</title>
        <authorList>
            <person name="Yoshida S."/>
            <person name="Kim S."/>
            <person name="Wafula E.K."/>
            <person name="Tanskanen J."/>
            <person name="Kim Y.M."/>
            <person name="Honaas L."/>
            <person name="Yang Z."/>
            <person name="Spallek T."/>
            <person name="Conn C.E."/>
            <person name="Ichihashi Y."/>
            <person name="Cheong K."/>
            <person name="Cui S."/>
            <person name="Der J.P."/>
            <person name="Gundlach H."/>
            <person name="Jiao Y."/>
            <person name="Hori C."/>
            <person name="Ishida J.K."/>
            <person name="Kasahara H."/>
            <person name="Kiba T."/>
            <person name="Kim M.S."/>
            <person name="Koo N."/>
            <person name="Laohavisit A."/>
            <person name="Lee Y.H."/>
            <person name="Lumba S."/>
            <person name="McCourt P."/>
            <person name="Mortimer J.C."/>
            <person name="Mutuku J.M."/>
            <person name="Nomura T."/>
            <person name="Sasaki-Sekimoto Y."/>
            <person name="Seto Y."/>
            <person name="Wang Y."/>
            <person name="Wakatake T."/>
            <person name="Sakakibara H."/>
            <person name="Demura T."/>
            <person name="Yamaguchi S."/>
            <person name="Yoneyama K."/>
            <person name="Manabe R.I."/>
            <person name="Nelson D.C."/>
            <person name="Schulman A.H."/>
            <person name="Timko M.P."/>
            <person name="dePamphilis C.W."/>
            <person name="Choi D."/>
            <person name="Shirasu K."/>
        </authorList>
    </citation>
    <scope>NUCLEOTIDE SEQUENCE [LARGE SCALE GENOMIC DNA]</scope>
    <source>
        <strain evidence="3">cv. UVA1</strain>
    </source>
</reference>
<sequence length="147" mass="17199">MLFQMEDKNKAKNTYHFRINLMRSSIAYSHLINKLSTDLHFVRNQTVVVKSQAKEKNKYFYVNMVAASGDVLRRNDLYLIGYEVDLKMYELKQTHHQMEPTIAGATLVELTMDYQGLTRHSNAHLGGCECMEKCITTLKAEFFRRRL</sequence>
<keyword evidence="1" id="KW-0378">Hydrolase</keyword>
<gene>
    <name evidence="2" type="ORF">STAS_04234</name>
</gene>